<comment type="caution">
    <text evidence="1">The sequence shown here is derived from an EMBL/GenBank/DDBJ whole genome shotgun (WGS) entry which is preliminary data.</text>
</comment>
<evidence type="ECO:0000313" key="3">
    <source>
        <dbReference type="Proteomes" id="UP001198893"/>
    </source>
</evidence>
<evidence type="ECO:0000313" key="4">
    <source>
        <dbReference type="Proteomes" id="UP001209666"/>
    </source>
</evidence>
<sequence>MRQEFTYNQIAHLNAALHEQRLPYRISFHDAETAVVEPLGFCACDGKEGMLKAAIEAFFEKEGMTVTFSDHCEIISPGCRTVSMAACQ</sequence>
<evidence type="ECO:0000313" key="2">
    <source>
        <dbReference type="EMBL" id="MCU6716132.1"/>
    </source>
</evidence>
<protein>
    <submittedName>
        <fullName evidence="1">Uncharacterized protein</fullName>
    </submittedName>
</protein>
<dbReference type="EMBL" id="JAJEQW010000011">
    <property type="protein sequence ID" value="MCC2242695.1"/>
    <property type="molecule type" value="Genomic_DNA"/>
</dbReference>
<reference evidence="2" key="3">
    <citation type="submission" date="2022-09" db="EMBL/GenBank/DDBJ databases">
        <authorList>
            <person name="Hitch T.C.A."/>
        </authorList>
    </citation>
    <scope>NUCLEOTIDE SEQUENCE</scope>
    <source>
        <strain evidence="2">Sanger_19</strain>
    </source>
</reference>
<dbReference type="EMBL" id="JAOQKI010000002">
    <property type="protein sequence ID" value="MCU6716132.1"/>
    <property type="molecule type" value="Genomic_DNA"/>
</dbReference>
<name>A0AAW4WIV8_9FIRM</name>
<dbReference type="Proteomes" id="UP001209666">
    <property type="component" value="Unassembled WGS sequence"/>
</dbReference>
<gene>
    <name evidence="1" type="ORF">LKD47_10340</name>
    <name evidence="2" type="ORF">OCV43_02420</name>
</gene>
<reference evidence="2 4" key="1">
    <citation type="journal article" date="2021" name="ISME Commun">
        <title>Automated analysis of genomic sequences facilitates high-throughput and comprehensive description of bacteria.</title>
        <authorList>
            <person name="Hitch T.C.A."/>
        </authorList>
    </citation>
    <scope>NUCLEOTIDE SEQUENCE [LARGE SCALE GENOMIC DNA]</scope>
    <source>
        <strain evidence="2 4">Sanger_19</strain>
    </source>
</reference>
<evidence type="ECO:0000313" key="1">
    <source>
        <dbReference type="EMBL" id="MCC2242695.1"/>
    </source>
</evidence>
<proteinExistence type="predicted"/>
<dbReference type="RefSeq" id="WP_022244531.1">
    <property type="nucleotide sequence ID" value="NZ_JAJEQW010000011.1"/>
</dbReference>
<reference evidence="1" key="2">
    <citation type="submission" date="2021-10" db="EMBL/GenBank/DDBJ databases">
        <title>Anaerobic single-cell dispensing facilitates the cultivation of human gut bacteria.</title>
        <authorList>
            <person name="Afrizal A."/>
        </authorList>
    </citation>
    <scope>NUCLEOTIDE SEQUENCE</scope>
    <source>
        <strain evidence="1">CLA-AA-H204</strain>
    </source>
</reference>
<keyword evidence="4" id="KW-1185">Reference proteome</keyword>
<organism evidence="1 3">
    <name type="scientific">Roseburia amylophila</name>
    <dbReference type="NCBI Taxonomy" id="2981794"/>
    <lineage>
        <taxon>Bacteria</taxon>
        <taxon>Bacillati</taxon>
        <taxon>Bacillota</taxon>
        <taxon>Clostridia</taxon>
        <taxon>Lachnospirales</taxon>
        <taxon>Lachnospiraceae</taxon>
        <taxon>Roseburia</taxon>
    </lineage>
</organism>
<dbReference type="Proteomes" id="UP001198893">
    <property type="component" value="Unassembled WGS sequence"/>
</dbReference>
<accession>A0AAW4WIV8</accession>
<dbReference type="AlphaFoldDB" id="A0AAW4WIV8"/>